<evidence type="ECO:0000256" key="3">
    <source>
        <dbReference type="ARBA" id="ARBA00022801"/>
    </source>
</evidence>
<dbReference type="AlphaFoldDB" id="A0A833WM09"/>
<name>A0A833WM09_PHYIN</name>
<dbReference type="InterPro" id="IPR003653">
    <property type="entry name" value="Peptidase_C48_C"/>
</dbReference>
<reference evidence="5" key="1">
    <citation type="submission" date="2020-04" db="EMBL/GenBank/DDBJ databases">
        <title>Hybrid Assembly of Korean Phytophthora infestans isolates.</title>
        <authorList>
            <person name="Prokchorchik M."/>
            <person name="Lee Y."/>
            <person name="Seo J."/>
            <person name="Cho J.-H."/>
            <person name="Park Y.-E."/>
            <person name="Jang D.-C."/>
            <person name="Im J.-S."/>
            <person name="Choi J.-G."/>
            <person name="Park H.-J."/>
            <person name="Lee G.-B."/>
            <person name="Lee Y.-G."/>
            <person name="Hong S.-Y."/>
            <person name="Cho K."/>
            <person name="Sohn K.H."/>
        </authorList>
    </citation>
    <scope>NUCLEOTIDE SEQUENCE</scope>
    <source>
        <strain evidence="5">KR_1_A1</strain>
    </source>
</reference>
<dbReference type="SUPFAM" id="SSF54001">
    <property type="entry name" value="Cysteine proteinases"/>
    <property type="match status" value="1"/>
</dbReference>
<dbReference type="Proteomes" id="UP000602510">
    <property type="component" value="Unassembled WGS sequence"/>
</dbReference>
<evidence type="ECO:0000259" key="4">
    <source>
        <dbReference type="PROSITE" id="PS50600"/>
    </source>
</evidence>
<evidence type="ECO:0000256" key="1">
    <source>
        <dbReference type="ARBA" id="ARBA00005234"/>
    </source>
</evidence>
<dbReference type="Pfam" id="PF02902">
    <property type="entry name" value="Peptidase_C48"/>
    <property type="match status" value="1"/>
</dbReference>
<keyword evidence="3" id="KW-0378">Hydrolase</keyword>
<evidence type="ECO:0000256" key="2">
    <source>
        <dbReference type="ARBA" id="ARBA00022670"/>
    </source>
</evidence>
<proteinExistence type="inferred from homology"/>
<feature type="domain" description="Ubiquitin-like protease family profile" evidence="4">
    <location>
        <begin position="64"/>
        <end position="216"/>
    </location>
</feature>
<gene>
    <name evidence="5" type="ORF">GN244_ATG06080</name>
</gene>
<comment type="caution">
    <text evidence="5">The sequence shown here is derived from an EMBL/GenBank/DDBJ whole genome shotgun (WGS) entry which is preliminary data.</text>
</comment>
<protein>
    <submittedName>
        <fullName evidence="5">Ulp1 protease family C-terminal catalytic domain</fullName>
    </submittedName>
</protein>
<comment type="similarity">
    <text evidence="1">Belongs to the peptidase C48 family.</text>
</comment>
<keyword evidence="2 5" id="KW-0645">Protease</keyword>
<dbReference type="EMBL" id="WSZM01000117">
    <property type="protein sequence ID" value="KAF4041570.1"/>
    <property type="molecule type" value="Genomic_DNA"/>
</dbReference>
<dbReference type="GO" id="GO:0006508">
    <property type="term" value="P:proteolysis"/>
    <property type="evidence" value="ECO:0007669"/>
    <property type="project" value="UniProtKB-KW"/>
</dbReference>
<evidence type="ECO:0000313" key="5">
    <source>
        <dbReference type="EMBL" id="KAF4041570.1"/>
    </source>
</evidence>
<evidence type="ECO:0000313" key="6">
    <source>
        <dbReference type="Proteomes" id="UP000602510"/>
    </source>
</evidence>
<dbReference type="Gene3D" id="3.40.395.10">
    <property type="entry name" value="Adenoviral Proteinase, Chain A"/>
    <property type="match status" value="1"/>
</dbReference>
<accession>A0A833WM09</accession>
<dbReference type="GO" id="GO:0008234">
    <property type="term" value="F:cysteine-type peptidase activity"/>
    <property type="evidence" value="ECO:0007669"/>
    <property type="project" value="InterPro"/>
</dbReference>
<sequence>MRDWHDESPKFDASSDLAAWIRISRFARITLPSPLSNCVTADLQACAKRLETVNLKTIMDTRFGQVGIEEMAFIRRSEWLDDSCMKLVMNHLMDQYQGEQERSCIGGVNPLYARVHDETMKLQVIASSPLRSSNRMIMVPVYLAGHWAGVVFDNDKRRAVVFDPMQTNKYYNQTCTVIKEYFGNYSAKLKIVRQRAPRQEDPNSCGPLVLLIFECMVRGMAVPNVTREQIAYLTSNGVFCRSPDAATSEEKLRQYISFCAHALSTLR</sequence>
<organism evidence="5 6">
    <name type="scientific">Phytophthora infestans</name>
    <name type="common">Potato late blight agent</name>
    <name type="synonym">Botrytis infestans</name>
    <dbReference type="NCBI Taxonomy" id="4787"/>
    <lineage>
        <taxon>Eukaryota</taxon>
        <taxon>Sar</taxon>
        <taxon>Stramenopiles</taxon>
        <taxon>Oomycota</taxon>
        <taxon>Peronosporomycetes</taxon>
        <taxon>Peronosporales</taxon>
        <taxon>Peronosporaceae</taxon>
        <taxon>Phytophthora</taxon>
    </lineage>
</organism>
<dbReference type="InterPro" id="IPR038765">
    <property type="entry name" value="Papain-like_cys_pep_sf"/>
</dbReference>
<keyword evidence="6" id="KW-1185">Reference proteome</keyword>
<dbReference type="PROSITE" id="PS50600">
    <property type="entry name" value="ULP_PROTEASE"/>
    <property type="match status" value="1"/>
</dbReference>